<dbReference type="Proteomes" id="UP000198736">
    <property type="component" value="Unassembled WGS sequence"/>
</dbReference>
<organism evidence="1 2">
    <name type="scientific">Candidatus Nitrospira nitrificans</name>
    <dbReference type="NCBI Taxonomy" id="1742973"/>
    <lineage>
        <taxon>Bacteria</taxon>
        <taxon>Pseudomonadati</taxon>
        <taxon>Nitrospirota</taxon>
        <taxon>Nitrospiria</taxon>
        <taxon>Nitrospirales</taxon>
        <taxon>Nitrospiraceae</taxon>
        <taxon>Nitrospira</taxon>
    </lineage>
</organism>
<evidence type="ECO:0000313" key="2">
    <source>
        <dbReference type="Proteomes" id="UP000198736"/>
    </source>
</evidence>
<evidence type="ECO:0000313" key="1">
    <source>
        <dbReference type="EMBL" id="CUS31815.1"/>
    </source>
</evidence>
<protein>
    <submittedName>
        <fullName evidence="1">Uncharacterized protein</fullName>
    </submittedName>
</protein>
<reference evidence="2" key="1">
    <citation type="submission" date="2015-10" db="EMBL/GenBank/DDBJ databases">
        <authorList>
            <person name="Luecker S."/>
            <person name="Luecker S."/>
        </authorList>
    </citation>
    <scope>NUCLEOTIDE SEQUENCE [LARGE SCALE GENOMIC DNA]</scope>
</reference>
<keyword evidence="2" id="KW-1185">Reference proteome</keyword>
<proteinExistence type="predicted"/>
<name>A0A0S4L2J5_9BACT</name>
<dbReference type="AlphaFoldDB" id="A0A0S4L2J5"/>
<accession>A0A0S4L2J5</accession>
<sequence length="26" mass="2723">MAEHSPEKAGVDSSILSLGTIIIQLL</sequence>
<gene>
    <name evidence="1" type="ORF">COMA2_10310</name>
</gene>
<dbReference type="EMBL" id="CZPZ01000001">
    <property type="protein sequence ID" value="CUS31815.1"/>
    <property type="molecule type" value="Genomic_DNA"/>
</dbReference>